<keyword evidence="2" id="KW-1185">Reference proteome</keyword>
<proteinExistence type="predicted"/>
<protein>
    <submittedName>
        <fullName evidence="1">Uncharacterized protein</fullName>
    </submittedName>
</protein>
<name>A0ACB9S8C2_9MYRT</name>
<sequence>MGGSLEVPSSSFSCEMRILQAKNTDTLQPAPSSGGYFVRLILSAGKDRHVRLETREIQPKSKLGLDWDESFALQCSGSQDSMEWLKHQTVTFELRYRNKASGLRRFLGTRSKLIGKAEAPWKDVFESPHTVIETWVRMVPCNSCHQGCENAPSLRIAMSLSINGDSLMAKKGQDRARNHCECRCNDCDSYISTLDYDVFAIVAALDAL</sequence>
<gene>
    <name evidence="1" type="ORF">MLD38_005005</name>
</gene>
<accession>A0ACB9S8C2</accession>
<dbReference type="EMBL" id="CM042881">
    <property type="protein sequence ID" value="KAI4387155.1"/>
    <property type="molecule type" value="Genomic_DNA"/>
</dbReference>
<comment type="caution">
    <text evidence="1">The sequence shown here is derived from an EMBL/GenBank/DDBJ whole genome shotgun (WGS) entry which is preliminary data.</text>
</comment>
<reference evidence="2" key="1">
    <citation type="journal article" date="2023" name="Front. Plant Sci.">
        <title>Chromosomal-level genome assembly of Melastoma candidum provides insights into trichome evolution.</title>
        <authorList>
            <person name="Zhong Y."/>
            <person name="Wu W."/>
            <person name="Sun C."/>
            <person name="Zou P."/>
            <person name="Liu Y."/>
            <person name="Dai S."/>
            <person name="Zhou R."/>
        </authorList>
    </citation>
    <scope>NUCLEOTIDE SEQUENCE [LARGE SCALE GENOMIC DNA]</scope>
</reference>
<dbReference type="Proteomes" id="UP001057402">
    <property type="component" value="Chromosome 2"/>
</dbReference>
<organism evidence="1 2">
    <name type="scientific">Melastoma candidum</name>
    <dbReference type="NCBI Taxonomy" id="119954"/>
    <lineage>
        <taxon>Eukaryota</taxon>
        <taxon>Viridiplantae</taxon>
        <taxon>Streptophyta</taxon>
        <taxon>Embryophyta</taxon>
        <taxon>Tracheophyta</taxon>
        <taxon>Spermatophyta</taxon>
        <taxon>Magnoliopsida</taxon>
        <taxon>eudicotyledons</taxon>
        <taxon>Gunneridae</taxon>
        <taxon>Pentapetalae</taxon>
        <taxon>rosids</taxon>
        <taxon>malvids</taxon>
        <taxon>Myrtales</taxon>
        <taxon>Melastomataceae</taxon>
        <taxon>Melastomatoideae</taxon>
        <taxon>Melastomateae</taxon>
        <taxon>Melastoma</taxon>
    </lineage>
</organism>
<evidence type="ECO:0000313" key="1">
    <source>
        <dbReference type="EMBL" id="KAI4387155.1"/>
    </source>
</evidence>
<evidence type="ECO:0000313" key="2">
    <source>
        <dbReference type="Proteomes" id="UP001057402"/>
    </source>
</evidence>